<feature type="transmembrane region" description="Helical" evidence="10">
    <location>
        <begin position="324"/>
        <end position="346"/>
    </location>
</feature>
<dbReference type="OrthoDB" id="9781411at2"/>
<dbReference type="AlphaFoldDB" id="A0A1E7Q4P3"/>
<dbReference type="GO" id="GO:0012505">
    <property type="term" value="C:endomembrane system"/>
    <property type="evidence" value="ECO:0007669"/>
    <property type="project" value="UniProtKB-SubCell"/>
</dbReference>
<comment type="caution">
    <text evidence="12">The sequence shown here is derived from an EMBL/GenBank/DDBJ whole genome shotgun (WGS) entry which is preliminary data.</text>
</comment>
<evidence type="ECO:0000256" key="3">
    <source>
        <dbReference type="ARBA" id="ARBA00022449"/>
    </source>
</evidence>
<feature type="transmembrane region" description="Helical" evidence="10">
    <location>
        <begin position="6"/>
        <end position="23"/>
    </location>
</feature>
<dbReference type="SUPFAM" id="SSF51735">
    <property type="entry name" value="NAD(P)-binding Rossmann-fold domains"/>
    <property type="match status" value="1"/>
</dbReference>
<evidence type="ECO:0000313" key="13">
    <source>
        <dbReference type="Proteomes" id="UP000242258"/>
    </source>
</evidence>
<keyword evidence="2" id="KW-0813">Transport</keyword>
<evidence type="ECO:0000256" key="4">
    <source>
        <dbReference type="ARBA" id="ARBA00022538"/>
    </source>
</evidence>
<dbReference type="RefSeq" id="WP_070048673.1">
    <property type="nucleotide sequence ID" value="NZ_CBCSDO010000003.1"/>
</dbReference>
<keyword evidence="8" id="KW-0406">Ion transport</keyword>
<dbReference type="InterPro" id="IPR036291">
    <property type="entry name" value="NAD(P)-bd_dom_sf"/>
</dbReference>
<keyword evidence="9 10" id="KW-0472">Membrane</keyword>
<name>A0A1E7Q4P3_9GAMM</name>
<reference evidence="13" key="1">
    <citation type="submission" date="2016-09" db="EMBL/GenBank/DDBJ databases">
        <authorList>
            <person name="Wan X."/>
            <person name="Hou S."/>
        </authorList>
    </citation>
    <scope>NUCLEOTIDE SEQUENCE [LARGE SCALE GENOMIC DNA]</scope>
    <source>
        <strain evidence="13">KH87</strain>
    </source>
</reference>
<dbReference type="Gene3D" id="3.40.50.720">
    <property type="entry name" value="NAD(P)-binding Rossmann-like Domain"/>
    <property type="match status" value="1"/>
</dbReference>
<feature type="transmembrane region" description="Helical" evidence="10">
    <location>
        <begin position="30"/>
        <end position="49"/>
    </location>
</feature>
<keyword evidence="6" id="KW-0630">Potassium</keyword>
<organism evidence="12 13">
    <name type="scientific">Rheinheimera salexigens</name>
    <dbReference type="NCBI Taxonomy" id="1628148"/>
    <lineage>
        <taxon>Bacteria</taxon>
        <taxon>Pseudomonadati</taxon>
        <taxon>Pseudomonadota</taxon>
        <taxon>Gammaproteobacteria</taxon>
        <taxon>Chromatiales</taxon>
        <taxon>Chromatiaceae</taxon>
        <taxon>Rheinheimera</taxon>
    </lineage>
</organism>
<keyword evidence="3" id="KW-0050">Antiport</keyword>
<feature type="transmembrane region" description="Helical" evidence="10">
    <location>
        <begin position="114"/>
        <end position="134"/>
    </location>
</feature>
<feature type="transmembrane region" description="Helical" evidence="10">
    <location>
        <begin position="180"/>
        <end position="201"/>
    </location>
</feature>
<evidence type="ECO:0000256" key="7">
    <source>
        <dbReference type="ARBA" id="ARBA00022989"/>
    </source>
</evidence>
<dbReference type="Pfam" id="PF02254">
    <property type="entry name" value="TrkA_N"/>
    <property type="match status" value="1"/>
</dbReference>
<evidence type="ECO:0000256" key="2">
    <source>
        <dbReference type="ARBA" id="ARBA00022448"/>
    </source>
</evidence>
<dbReference type="PANTHER" id="PTHR46157:SF4">
    <property type="entry name" value="K(+) EFFLUX ANTIPORTER 3, CHLOROPLASTIC"/>
    <property type="match status" value="1"/>
</dbReference>
<feature type="domain" description="RCK N-terminal" evidence="11">
    <location>
        <begin position="396"/>
        <end position="515"/>
    </location>
</feature>
<evidence type="ECO:0000256" key="5">
    <source>
        <dbReference type="ARBA" id="ARBA00022692"/>
    </source>
</evidence>
<dbReference type="Pfam" id="PF00999">
    <property type="entry name" value="Na_H_Exchanger"/>
    <property type="match status" value="1"/>
</dbReference>
<feature type="transmembrane region" description="Helical" evidence="10">
    <location>
        <begin position="265"/>
        <end position="285"/>
    </location>
</feature>
<evidence type="ECO:0000256" key="1">
    <source>
        <dbReference type="ARBA" id="ARBA00004127"/>
    </source>
</evidence>
<feature type="transmembrane region" description="Helical" evidence="10">
    <location>
        <begin position="146"/>
        <end position="168"/>
    </location>
</feature>
<evidence type="ECO:0000313" key="12">
    <source>
        <dbReference type="EMBL" id="OEY69107.1"/>
    </source>
</evidence>
<evidence type="ECO:0000256" key="8">
    <source>
        <dbReference type="ARBA" id="ARBA00023065"/>
    </source>
</evidence>
<accession>A0A1E7Q4P3</accession>
<dbReference type="PROSITE" id="PS51201">
    <property type="entry name" value="RCK_N"/>
    <property type="match status" value="1"/>
</dbReference>
<evidence type="ECO:0000256" key="10">
    <source>
        <dbReference type="SAM" id="Phobius"/>
    </source>
</evidence>
<dbReference type="PANTHER" id="PTHR46157">
    <property type="entry name" value="K(+) EFFLUX ANTIPORTER 3, CHLOROPLASTIC"/>
    <property type="match status" value="1"/>
</dbReference>
<dbReference type="STRING" id="1628148.BI198_05595"/>
<dbReference type="Gene3D" id="1.20.1530.20">
    <property type="match status" value="1"/>
</dbReference>
<dbReference type="Proteomes" id="UP000242258">
    <property type="component" value="Unassembled WGS sequence"/>
</dbReference>
<keyword evidence="7 10" id="KW-1133">Transmembrane helix</keyword>
<dbReference type="FunFam" id="3.40.50.720:FF:000036">
    <property type="entry name" value="Glutathione-regulated potassium-efflux system protein KefB"/>
    <property type="match status" value="1"/>
</dbReference>
<keyword evidence="13" id="KW-1185">Reference proteome</keyword>
<keyword evidence="4" id="KW-0633">Potassium transport</keyword>
<comment type="subcellular location">
    <subcellularLocation>
        <location evidence="1">Endomembrane system</location>
        <topology evidence="1">Multi-pass membrane protein</topology>
    </subcellularLocation>
</comment>
<gene>
    <name evidence="12" type="ORF">BI198_05595</name>
</gene>
<feature type="transmembrane region" description="Helical" evidence="10">
    <location>
        <begin position="55"/>
        <end position="74"/>
    </location>
</feature>
<evidence type="ECO:0000256" key="9">
    <source>
        <dbReference type="ARBA" id="ARBA00023136"/>
    </source>
</evidence>
<feature type="transmembrane region" description="Helical" evidence="10">
    <location>
        <begin position="352"/>
        <end position="371"/>
    </location>
</feature>
<feature type="transmembrane region" description="Helical" evidence="10">
    <location>
        <begin position="86"/>
        <end position="108"/>
    </location>
</feature>
<dbReference type="InterPro" id="IPR038770">
    <property type="entry name" value="Na+/solute_symporter_sf"/>
</dbReference>
<dbReference type="InterPro" id="IPR006153">
    <property type="entry name" value="Cation/H_exchanger_TM"/>
</dbReference>
<dbReference type="GO" id="GO:0006813">
    <property type="term" value="P:potassium ion transport"/>
    <property type="evidence" value="ECO:0007669"/>
    <property type="project" value="UniProtKB-KW"/>
</dbReference>
<feature type="transmembrane region" description="Helical" evidence="10">
    <location>
        <begin position="291"/>
        <end position="312"/>
    </location>
</feature>
<dbReference type="GO" id="GO:0005886">
    <property type="term" value="C:plasma membrane"/>
    <property type="evidence" value="ECO:0007669"/>
    <property type="project" value="TreeGrafter"/>
</dbReference>
<protein>
    <recommendedName>
        <fullName evidence="11">RCK N-terminal domain-containing protein</fullName>
    </recommendedName>
</protein>
<evidence type="ECO:0000256" key="6">
    <source>
        <dbReference type="ARBA" id="ARBA00022958"/>
    </source>
</evidence>
<dbReference type="InterPro" id="IPR003148">
    <property type="entry name" value="RCK_N"/>
</dbReference>
<dbReference type="GO" id="GO:0015297">
    <property type="term" value="F:antiporter activity"/>
    <property type="evidence" value="ECO:0007669"/>
    <property type="project" value="UniProtKB-KW"/>
</dbReference>
<keyword evidence="5 10" id="KW-0812">Transmembrane</keyword>
<feature type="transmembrane region" description="Helical" evidence="10">
    <location>
        <begin position="213"/>
        <end position="230"/>
    </location>
</feature>
<evidence type="ECO:0000259" key="11">
    <source>
        <dbReference type="PROSITE" id="PS51201"/>
    </source>
</evidence>
<dbReference type="EMBL" id="MKEK01000001">
    <property type="protein sequence ID" value="OEY69107.1"/>
    <property type="molecule type" value="Genomic_DNA"/>
</dbReference>
<dbReference type="GO" id="GO:1902600">
    <property type="term" value="P:proton transmembrane transport"/>
    <property type="evidence" value="ECO:0007669"/>
    <property type="project" value="InterPro"/>
</dbReference>
<sequence>MQLTILGYLMIYLAAMVLVVPLVKRFGLGVVLGYLLAGLLIGPSGFAITKDNADISLLAELGVVLMLFTIGLELDAKKLWSMRHRVFIYGLLQMLGCGLGVAIGLYLFGFSLPISALLGVTLALSSTAVAVQLMKDRNLLATETGQSVFAVLLFQDLAAIPLLIGLSFVVPSSNDIEFNWLAALAAIAAIILIGRYVMNYLLNWVAKYGARELFVGLALLLVIGVMQLMLAVGISAGLGAFIAGVLLASSAFKHQLEADLEPFKGLFLGLFFITIGADINLSLLIAQWPTILGLLACYLALKLSILYLLAWLQNIAAAERIRYAVLLGQGGEFAFVIIALIAGVLVDTEQSAMLNLIIALSMALSPLLLALQERYQHKHTAPKLDDSANMDTDIIHRDVIIAGFGRYGQIIGRLLLANGITPTIMDHDSATIQHMRKYGFKVYYGDARRMDLLEAAGAAKAKVLVIAMHDAETSLAIARLAQQHYPQLCIMSRAVDVNHLYQLRKLGIQFIQRELFESSILQGRDVLAQLGLGAYEAKELTDRFRAKNIELLAKMEQSREQTDEKGYFQLLQQSREELQQQLEQEIRSASERYK</sequence>
<proteinExistence type="predicted"/>